<feature type="domain" description="MYND-type" evidence="7">
    <location>
        <begin position="60"/>
        <end position="120"/>
    </location>
</feature>
<evidence type="ECO:0000313" key="9">
    <source>
        <dbReference type="Proteomes" id="UP001302676"/>
    </source>
</evidence>
<evidence type="ECO:0000256" key="1">
    <source>
        <dbReference type="ARBA" id="ARBA00022723"/>
    </source>
</evidence>
<dbReference type="InterPro" id="IPR001214">
    <property type="entry name" value="SET_dom"/>
</dbReference>
<keyword evidence="2 4" id="KW-0863">Zinc-finger</keyword>
<keyword evidence="3" id="KW-0862">Zinc</keyword>
<dbReference type="GO" id="GO:0008270">
    <property type="term" value="F:zinc ion binding"/>
    <property type="evidence" value="ECO:0007669"/>
    <property type="project" value="UniProtKB-KW"/>
</dbReference>
<dbReference type="GeneID" id="87814931"/>
<keyword evidence="9" id="KW-1185">Reference proteome</keyword>
<evidence type="ECO:0000313" key="8">
    <source>
        <dbReference type="EMBL" id="KAK4140402.1"/>
    </source>
</evidence>
<dbReference type="InterPro" id="IPR050869">
    <property type="entry name" value="H3K4_H4K5_MeTrfase"/>
</dbReference>
<evidence type="ECO:0008006" key="10">
    <source>
        <dbReference type="Google" id="ProtNLM"/>
    </source>
</evidence>
<evidence type="ECO:0000259" key="7">
    <source>
        <dbReference type="PROSITE" id="PS50865"/>
    </source>
</evidence>
<gene>
    <name evidence="8" type="ORF">C8A04DRAFT_14984</name>
</gene>
<evidence type="ECO:0000256" key="2">
    <source>
        <dbReference type="ARBA" id="ARBA00022771"/>
    </source>
</evidence>
<dbReference type="PANTHER" id="PTHR12197">
    <property type="entry name" value="HISTONE-LYSINE N-METHYLTRANSFERASE SMYD"/>
    <property type="match status" value="1"/>
</dbReference>
<feature type="region of interest" description="Disordered" evidence="5">
    <location>
        <begin position="1"/>
        <end position="24"/>
    </location>
</feature>
<dbReference type="CDD" id="cd20071">
    <property type="entry name" value="SET_SMYD"/>
    <property type="match status" value="1"/>
</dbReference>
<dbReference type="SUPFAM" id="SSF144232">
    <property type="entry name" value="HIT/MYND zinc finger-like"/>
    <property type="match status" value="1"/>
</dbReference>
<feature type="domain" description="SET" evidence="6">
    <location>
        <begin position="13"/>
        <end position="294"/>
    </location>
</feature>
<dbReference type="EMBL" id="MU853632">
    <property type="protein sequence ID" value="KAK4140402.1"/>
    <property type="molecule type" value="Genomic_DNA"/>
</dbReference>
<dbReference type="PANTHER" id="PTHR12197:SF251">
    <property type="entry name" value="EG:BACR7C10.4 PROTEIN"/>
    <property type="match status" value="1"/>
</dbReference>
<evidence type="ECO:0000256" key="3">
    <source>
        <dbReference type="ARBA" id="ARBA00022833"/>
    </source>
</evidence>
<dbReference type="InterPro" id="IPR002893">
    <property type="entry name" value="Znf_MYND"/>
</dbReference>
<protein>
    <recommendedName>
        <fullName evidence="10">Suppressor of anucleate metulae protein B</fullName>
    </recommendedName>
</protein>
<dbReference type="SMART" id="SM00317">
    <property type="entry name" value="SET"/>
    <property type="match status" value="1"/>
</dbReference>
<dbReference type="RefSeq" id="XP_062633773.1">
    <property type="nucleotide sequence ID" value="XM_062778318.1"/>
</dbReference>
<dbReference type="PROSITE" id="PS50280">
    <property type="entry name" value="SET"/>
    <property type="match status" value="1"/>
</dbReference>
<evidence type="ECO:0000256" key="5">
    <source>
        <dbReference type="SAM" id="MobiDB-lite"/>
    </source>
</evidence>
<dbReference type="Gene3D" id="1.10.220.160">
    <property type="match status" value="1"/>
</dbReference>
<dbReference type="Gene3D" id="2.170.270.10">
    <property type="entry name" value="SET domain"/>
    <property type="match status" value="1"/>
</dbReference>
<dbReference type="InterPro" id="IPR046341">
    <property type="entry name" value="SET_dom_sf"/>
</dbReference>
<dbReference type="GO" id="GO:0005634">
    <property type="term" value="C:nucleus"/>
    <property type="evidence" value="ECO:0007669"/>
    <property type="project" value="TreeGrafter"/>
</dbReference>
<comment type="caution">
    <text evidence="8">The sequence shown here is derived from an EMBL/GenBank/DDBJ whole genome shotgun (WGS) entry which is preliminary data.</text>
</comment>
<sequence length="596" mass="65914">MPPSLPPNIRIHHDVTTSRSSGGNHRSLLATTTFQPGDRIATFSDPLLALPDGATMRSACNYCLRPASPSPSALASASQKQEQQKQQQKELKACTACKAAVYCNPVCQRAHWKAGHRGECAMFKRVKESAGQDWIPTPVRAVALVLMATAAAGSEKGEGKGKEKDEERARRFREAFGFDEKGEGLEGNVEGFKRDAEGWRDVEMMGTAAVVYSGLKPEEEVVEKAKEVLCMIQTNAFNRLDPDTGTAGIFLDAGLAMVNHSCVPNAFIGFEKRAAVLRAERPIQEGEEITISYIVPDTALPKAARYEALRQYHFQCHCPRCTDDLDVYQVCQTSPPAVIRLNTFSLQTDLTKLRHPAIDTPRKVSQSEIETIHKQWLALPPAASDDEKDHLKLAQARWALCQPLIQAKMWAIEPLPTTILELATRWQTSYHMVVYALPLMCFLALECDPIKLVAPFLRWRVKGVLAIVKLLMVTGEFTASGELANRCTHEGILGTLAMADQVSMCEALLRLVVYQGGVGASEEWEVMREARELLADLETLRGREQESRLVRLWARDWEDVEGGAFVEEMVLRPVRTLAGFAVEGLEAMVGGKSLEG</sequence>
<evidence type="ECO:0000256" key="4">
    <source>
        <dbReference type="PROSITE-ProRule" id="PRU00134"/>
    </source>
</evidence>
<dbReference type="Pfam" id="PF00856">
    <property type="entry name" value="SET"/>
    <property type="match status" value="1"/>
</dbReference>
<proteinExistence type="predicted"/>
<dbReference type="SUPFAM" id="SSF82199">
    <property type="entry name" value="SET domain"/>
    <property type="match status" value="1"/>
</dbReference>
<dbReference type="Proteomes" id="UP001302676">
    <property type="component" value="Unassembled WGS sequence"/>
</dbReference>
<keyword evidence="1" id="KW-0479">Metal-binding</keyword>
<name>A0AAN6UWC6_9PEZI</name>
<accession>A0AAN6UWC6</accession>
<dbReference type="Gene3D" id="6.10.140.2220">
    <property type="match status" value="1"/>
</dbReference>
<evidence type="ECO:0000259" key="6">
    <source>
        <dbReference type="PROSITE" id="PS50280"/>
    </source>
</evidence>
<reference evidence="8" key="2">
    <citation type="submission" date="2023-05" db="EMBL/GenBank/DDBJ databases">
        <authorList>
            <consortium name="Lawrence Berkeley National Laboratory"/>
            <person name="Steindorff A."/>
            <person name="Hensen N."/>
            <person name="Bonometti L."/>
            <person name="Westerberg I."/>
            <person name="Brannstrom I.O."/>
            <person name="Guillou S."/>
            <person name="Cros-Aarteil S."/>
            <person name="Calhoun S."/>
            <person name="Haridas S."/>
            <person name="Kuo A."/>
            <person name="Mondo S."/>
            <person name="Pangilinan J."/>
            <person name="Riley R."/>
            <person name="Labutti K."/>
            <person name="Andreopoulos B."/>
            <person name="Lipzen A."/>
            <person name="Chen C."/>
            <person name="Yanf M."/>
            <person name="Daum C."/>
            <person name="Ng V."/>
            <person name="Clum A."/>
            <person name="Ohm R."/>
            <person name="Martin F."/>
            <person name="Silar P."/>
            <person name="Natvig D."/>
            <person name="Lalanne C."/>
            <person name="Gautier V."/>
            <person name="Ament-Velasquez S.L."/>
            <person name="Kruys A."/>
            <person name="Hutchinson M.I."/>
            <person name="Powell A.J."/>
            <person name="Barry K."/>
            <person name="Miller A.N."/>
            <person name="Grigoriev I.V."/>
            <person name="Debuchy R."/>
            <person name="Gladieux P."/>
            <person name="Thoren M.H."/>
            <person name="Johannesson H."/>
        </authorList>
    </citation>
    <scope>NUCLEOTIDE SEQUENCE</scope>
    <source>
        <strain evidence="8">CBS 141.50</strain>
    </source>
</reference>
<organism evidence="8 9">
    <name type="scientific">Dichotomopilus funicola</name>
    <dbReference type="NCBI Taxonomy" id="1934379"/>
    <lineage>
        <taxon>Eukaryota</taxon>
        <taxon>Fungi</taxon>
        <taxon>Dikarya</taxon>
        <taxon>Ascomycota</taxon>
        <taxon>Pezizomycotina</taxon>
        <taxon>Sordariomycetes</taxon>
        <taxon>Sordariomycetidae</taxon>
        <taxon>Sordariales</taxon>
        <taxon>Chaetomiaceae</taxon>
        <taxon>Dichotomopilus</taxon>
    </lineage>
</organism>
<dbReference type="AlphaFoldDB" id="A0AAN6UWC6"/>
<reference evidence="8" key="1">
    <citation type="journal article" date="2023" name="Mol. Phylogenet. Evol.">
        <title>Genome-scale phylogeny and comparative genomics of the fungal order Sordariales.</title>
        <authorList>
            <person name="Hensen N."/>
            <person name="Bonometti L."/>
            <person name="Westerberg I."/>
            <person name="Brannstrom I.O."/>
            <person name="Guillou S."/>
            <person name="Cros-Aarteil S."/>
            <person name="Calhoun S."/>
            <person name="Haridas S."/>
            <person name="Kuo A."/>
            <person name="Mondo S."/>
            <person name="Pangilinan J."/>
            <person name="Riley R."/>
            <person name="LaButti K."/>
            <person name="Andreopoulos B."/>
            <person name="Lipzen A."/>
            <person name="Chen C."/>
            <person name="Yan M."/>
            <person name="Daum C."/>
            <person name="Ng V."/>
            <person name="Clum A."/>
            <person name="Steindorff A."/>
            <person name="Ohm R.A."/>
            <person name="Martin F."/>
            <person name="Silar P."/>
            <person name="Natvig D.O."/>
            <person name="Lalanne C."/>
            <person name="Gautier V."/>
            <person name="Ament-Velasquez S.L."/>
            <person name="Kruys A."/>
            <person name="Hutchinson M.I."/>
            <person name="Powell A.J."/>
            <person name="Barry K."/>
            <person name="Miller A.N."/>
            <person name="Grigoriev I.V."/>
            <person name="Debuchy R."/>
            <person name="Gladieux P."/>
            <person name="Hiltunen Thoren M."/>
            <person name="Johannesson H."/>
        </authorList>
    </citation>
    <scope>NUCLEOTIDE SEQUENCE</scope>
    <source>
        <strain evidence="8">CBS 141.50</strain>
    </source>
</reference>
<dbReference type="PROSITE" id="PS50865">
    <property type="entry name" value="ZF_MYND_2"/>
    <property type="match status" value="1"/>
</dbReference>